<comment type="caution">
    <text evidence="2">The sequence shown here is derived from an EMBL/GenBank/DDBJ whole genome shotgun (WGS) entry which is preliminary data.</text>
</comment>
<evidence type="ECO:0000256" key="1">
    <source>
        <dbReference type="SAM" id="MobiDB-lite"/>
    </source>
</evidence>
<organism evidence="2 3">
    <name type="scientific">Liparis tanakae</name>
    <name type="common">Tanaka's snailfish</name>
    <dbReference type="NCBI Taxonomy" id="230148"/>
    <lineage>
        <taxon>Eukaryota</taxon>
        <taxon>Metazoa</taxon>
        <taxon>Chordata</taxon>
        <taxon>Craniata</taxon>
        <taxon>Vertebrata</taxon>
        <taxon>Euteleostomi</taxon>
        <taxon>Actinopterygii</taxon>
        <taxon>Neopterygii</taxon>
        <taxon>Teleostei</taxon>
        <taxon>Neoteleostei</taxon>
        <taxon>Acanthomorphata</taxon>
        <taxon>Eupercaria</taxon>
        <taxon>Perciformes</taxon>
        <taxon>Cottioidei</taxon>
        <taxon>Cottales</taxon>
        <taxon>Liparidae</taxon>
        <taxon>Liparis</taxon>
    </lineage>
</organism>
<dbReference type="AlphaFoldDB" id="A0A4Z2GNQ8"/>
<reference evidence="2 3" key="1">
    <citation type="submission" date="2019-03" db="EMBL/GenBank/DDBJ databases">
        <title>First draft genome of Liparis tanakae, snailfish: a comprehensive survey of snailfish specific genes.</title>
        <authorList>
            <person name="Kim W."/>
            <person name="Song I."/>
            <person name="Jeong J.-H."/>
            <person name="Kim D."/>
            <person name="Kim S."/>
            <person name="Ryu S."/>
            <person name="Song J.Y."/>
            <person name="Lee S.K."/>
        </authorList>
    </citation>
    <scope>NUCLEOTIDE SEQUENCE [LARGE SCALE GENOMIC DNA]</scope>
    <source>
        <tissue evidence="2">Muscle</tissue>
    </source>
</reference>
<dbReference type="EMBL" id="SRLO01000473">
    <property type="protein sequence ID" value="TNN54850.1"/>
    <property type="molecule type" value="Genomic_DNA"/>
</dbReference>
<dbReference type="Proteomes" id="UP000314294">
    <property type="component" value="Unassembled WGS sequence"/>
</dbReference>
<evidence type="ECO:0000313" key="2">
    <source>
        <dbReference type="EMBL" id="TNN54850.1"/>
    </source>
</evidence>
<accession>A0A4Z2GNQ8</accession>
<gene>
    <name evidence="2" type="ORF">EYF80_034969</name>
</gene>
<sequence>MSPDYAVAPIPAFKDASSPRLIPASCLTTGLHLYSAWRRTEDGEGAWTSEKENESEREDCASPEVDAGNDNPSLPSDDNRSNDL</sequence>
<evidence type="ECO:0000313" key="3">
    <source>
        <dbReference type="Proteomes" id="UP000314294"/>
    </source>
</evidence>
<feature type="compositionally biased region" description="Basic and acidic residues" evidence="1">
    <location>
        <begin position="49"/>
        <end position="60"/>
    </location>
</feature>
<protein>
    <submittedName>
        <fullName evidence="2">Uncharacterized protein</fullName>
    </submittedName>
</protein>
<keyword evidence="3" id="KW-1185">Reference proteome</keyword>
<feature type="region of interest" description="Disordered" evidence="1">
    <location>
        <begin position="43"/>
        <end position="84"/>
    </location>
</feature>
<name>A0A4Z2GNQ8_9TELE</name>
<proteinExistence type="predicted"/>